<dbReference type="Pfam" id="PF07102">
    <property type="entry name" value="YbcO"/>
    <property type="match status" value="1"/>
</dbReference>
<dbReference type="PROSITE" id="PS51257">
    <property type="entry name" value="PROKAR_LIPOPROTEIN"/>
    <property type="match status" value="1"/>
</dbReference>
<keyword evidence="2" id="KW-1185">Reference proteome</keyword>
<dbReference type="InterPro" id="IPR010774">
    <property type="entry name" value="YbcO"/>
</dbReference>
<evidence type="ECO:0000313" key="1">
    <source>
        <dbReference type="EMBL" id="MFC7296081.1"/>
    </source>
</evidence>
<organism evidence="1 2">
    <name type="scientific">Marinobacter aromaticivorans</name>
    <dbReference type="NCBI Taxonomy" id="1494078"/>
    <lineage>
        <taxon>Bacteria</taxon>
        <taxon>Pseudomonadati</taxon>
        <taxon>Pseudomonadota</taxon>
        <taxon>Gammaproteobacteria</taxon>
        <taxon>Pseudomonadales</taxon>
        <taxon>Marinobacteraceae</taxon>
        <taxon>Marinobacter</taxon>
    </lineage>
</organism>
<accession>A0ABW2IZ37</accession>
<evidence type="ECO:0000313" key="2">
    <source>
        <dbReference type="Proteomes" id="UP001596506"/>
    </source>
</evidence>
<protein>
    <submittedName>
        <fullName evidence="1">Nuclease domain-containing protein</fullName>
    </submittedName>
</protein>
<gene>
    <name evidence="1" type="ORF">ACFQQA_15265</name>
</gene>
<name>A0ABW2IZ37_9GAMM</name>
<proteinExistence type="predicted"/>
<comment type="caution">
    <text evidence="1">The sequence shown here is derived from an EMBL/GenBank/DDBJ whole genome shotgun (WGS) entry which is preliminary data.</text>
</comment>
<sequence length="110" mass="12260">MLKKAIPIKSKHVRDAARGQSCTLQIVGACNGQWETTVLAHLPDESHGIARKADDLSACFACDACHSVIDGRAKWPGLERDYQDWYLRRAQIRTWRVLLDMGVLSIKGVA</sequence>
<dbReference type="Gene3D" id="3.30.50.20">
    <property type="entry name" value="prophage-derive protein ybcO"/>
    <property type="match status" value="1"/>
</dbReference>
<dbReference type="RefSeq" id="WP_100689430.1">
    <property type="nucleotide sequence ID" value="NZ_JBHTBD010000007.1"/>
</dbReference>
<reference evidence="2" key="1">
    <citation type="journal article" date="2019" name="Int. J. Syst. Evol. Microbiol.">
        <title>The Global Catalogue of Microorganisms (GCM) 10K type strain sequencing project: providing services to taxonomists for standard genome sequencing and annotation.</title>
        <authorList>
            <consortium name="The Broad Institute Genomics Platform"/>
            <consortium name="The Broad Institute Genome Sequencing Center for Infectious Disease"/>
            <person name="Wu L."/>
            <person name="Ma J."/>
        </authorList>
    </citation>
    <scope>NUCLEOTIDE SEQUENCE [LARGE SCALE GENOMIC DNA]</scope>
    <source>
        <strain evidence="2">CCUG 60559</strain>
    </source>
</reference>
<dbReference type="EMBL" id="JBHTBD010000007">
    <property type="protein sequence ID" value="MFC7296081.1"/>
    <property type="molecule type" value="Genomic_DNA"/>
</dbReference>
<dbReference type="Proteomes" id="UP001596506">
    <property type="component" value="Unassembled WGS sequence"/>
</dbReference>